<dbReference type="InterPro" id="IPR029045">
    <property type="entry name" value="ClpP/crotonase-like_dom_sf"/>
</dbReference>
<dbReference type="Gene3D" id="3.90.226.10">
    <property type="entry name" value="2-enoyl-CoA Hydratase, Chain A, domain 1"/>
    <property type="match status" value="1"/>
</dbReference>
<protein>
    <recommendedName>
        <fullName evidence="2">Lipoprotein</fullName>
    </recommendedName>
</protein>
<dbReference type="PROSITE" id="PS51257">
    <property type="entry name" value="PROKAR_LIPOPROTEIN"/>
    <property type="match status" value="1"/>
</dbReference>
<dbReference type="OrthoDB" id="8581915at2"/>
<proteinExistence type="predicted"/>
<dbReference type="EMBL" id="CP023247">
    <property type="protein sequence ID" value="ASZ50309.1"/>
    <property type="molecule type" value="Genomic_DNA"/>
</dbReference>
<evidence type="ECO:0008006" key="2">
    <source>
        <dbReference type="Google" id="ProtNLM"/>
    </source>
</evidence>
<gene>
    <name evidence="1" type="ORF">YA91_06940</name>
</gene>
<accession>A0A249W126</accession>
<sequence length="244" mass="27228">MKSEVSGLYWSLRMKFKIGLISAAILLSGCATQKMAFPTQNKLTITGNTLVYDGMITGDAVLEAIRMVNDSDQKVTTLRITSSGGDIGVGIEFGHFIKNNDMDVIVSQLCFSACANYILPAAKSVVIGKDALIGWHGGANQSDEMWDQSVPSQYEKQFYRYLTRLRIKEAEFYNKVGVDPNITVYGHTRTNTCQRSTLANGWYYTESDMRHMGIKNLTVQGELLNTLNYNNSEINSCLMPQIFN</sequence>
<name>A0A249W126_VIBPH</name>
<dbReference type="OMA" id="SCANYVF"/>
<dbReference type="SUPFAM" id="SSF52096">
    <property type="entry name" value="ClpP/crotonase"/>
    <property type="match status" value="1"/>
</dbReference>
<organism evidence="1">
    <name type="scientific">Vibrio parahaemolyticus</name>
    <dbReference type="NCBI Taxonomy" id="670"/>
    <lineage>
        <taxon>Bacteria</taxon>
        <taxon>Pseudomonadati</taxon>
        <taxon>Pseudomonadota</taxon>
        <taxon>Gammaproteobacteria</taxon>
        <taxon>Vibrionales</taxon>
        <taxon>Vibrionaceae</taxon>
        <taxon>Vibrio</taxon>
    </lineage>
</organism>
<reference evidence="1" key="1">
    <citation type="submission" date="2017-09" db="EMBL/GenBank/DDBJ databases">
        <authorList>
            <person name="Ehlers B."/>
            <person name="Leendertz F.H."/>
        </authorList>
    </citation>
    <scope>NUCLEOTIDE SEQUENCE</scope>
    <source>
        <strain evidence="1">MAVP-26</strain>
    </source>
</reference>
<evidence type="ECO:0000313" key="1">
    <source>
        <dbReference type="EMBL" id="ASZ50309.1"/>
    </source>
</evidence>
<dbReference type="AlphaFoldDB" id="A0A249W126"/>